<organism evidence="1">
    <name type="scientific">marine sediment metagenome</name>
    <dbReference type="NCBI Taxonomy" id="412755"/>
    <lineage>
        <taxon>unclassified sequences</taxon>
        <taxon>metagenomes</taxon>
        <taxon>ecological metagenomes</taxon>
    </lineage>
</organism>
<feature type="non-terminal residue" evidence="1">
    <location>
        <position position="60"/>
    </location>
</feature>
<comment type="caution">
    <text evidence="1">The sequence shown here is derived from an EMBL/GenBank/DDBJ whole genome shotgun (WGS) entry which is preliminary data.</text>
</comment>
<protein>
    <submittedName>
        <fullName evidence="1">Uncharacterized protein</fullName>
    </submittedName>
</protein>
<dbReference type="AlphaFoldDB" id="X1FZ02"/>
<accession>X1FZ02</accession>
<gene>
    <name evidence="1" type="ORF">S03H2_35804</name>
</gene>
<reference evidence="1" key="1">
    <citation type="journal article" date="2014" name="Front. Microbiol.">
        <title>High frequency of phylogenetically diverse reductive dehalogenase-homologous genes in deep subseafloor sedimentary metagenomes.</title>
        <authorList>
            <person name="Kawai M."/>
            <person name="Futagami T."/>
            <person name="Toyoda A."/>
            <person name="Takaki Y."/>
            <person name="Nishi S."/>
            <person name="Hori S."/>
            <person name="Arai W."/>
            <person name="Tsubouchi T."/>
            <person name="Morono Y."/>
            <person name="Uchiyama I."/>
            <person name="Ito T."/>
            <person name="Fujiyama A."/>
            <person name="Inagaki F."/>
            <person name="Takami H."/>
        </authorList>
    </citation>
    <scope>NUCLEOTIDE SEQUENCE</scope>
    <source>
        <strain evidence="1">Expedition CK06-06</strain>
    </source>
</reference>
<dbReference type="EMBL" id="BARU01021925">
    <property type="protein sequence ID" value="GAH50901.1"/>
    <property type="molecule type" value="Genomic_DNA"/>
</dbReference>
<name>X1FZ02_9ZZZZ</name>
<sequence length="60" mass="6997">MKLNRKHLHALDIAINQVLQARDKSNNPEEVVMLANNANRLRQLRILMIECIVQPNFNFS</sequence>
<proteinExistence type="predicted"/>
<evidence type="ECO:0000313" key="1">
    <source>
        <dbReference type="EMBL" id="GAH50901.1"/>
    </source>
</evidence>